<dbReference type="Proteomes" id="UP000325440">
    <property type="component" value="Unassembled WGS sequence"/>
</dbReference>
<dbReference type="PANTHER" id="PTHR33939">
    <property type="entry name" value="PROTEIN CBG22215"/>
    <property type="match status" value="1"/>
</dbReference>
<gene>
    <name evidence="2" type="ORF">CINCED_3A009527</name>
</gene>
<dbReference type="InterPro" id="IPR036397">
    <property type="entry name" value="RNaseH_sf"/>
</dbReference>
<accession>A0A5E4M8X9</accession>
<reference evidence="2 3" key="1">
    <citation type="submission" date="2019-08" db="EMBL/GenBank/DDBJ databases">
        <authorList>
            <person name="Alioto T."/>
            <person name="Alioto T."/>
            <person name="Gomez Garrido J."/>
        </authorList>
    </citation>
    <scope>NUCLEOTIDE SEQUENCE [LARGE SCALE GENOMIC DNA]</scope>
</reference>
<dbReference type="Pfam" id="PF13358">
    <property type="entry name" value="DDE_3"/>
    <property type="match status" value="1"/>
</dbReference>
<evidence type="ECO:0000313" key="2">
    <source>
        <dbReference type="EMBL" id="VVC27951.1"/>
    </source>
</evidence>
<keyword evidence="2" id="KW-0238">DNA-binding</keyword>
<dbReference type="EMBL" id="CABPRJ010000477">
    <property type="protein sequence ID" value="VVC27951.1"/>
    <property type="molecule type" value="Genomic_DNA"/>
</dbReference>
<dbReference type="OrthoDB" id="10039611at2759"/>
<dbReference type="Gene3D" id="3.30.420.10">
    <property type="entry name" value="Ribonuclease H-like superfamily/Ribonuclease H"/>
    <property type="match status" value="1"/>
</dbReference>
<protein>
    <submittedName>
        <fullName evidence="2">Ribonuclease H-like domain,Winged helix-turn-helix DNA-binding domain</fullName>
    </submittedName>
</protein>
<organism evidence="2 3">
    <name type="scientific">Cinara cedri</name>
    <dbReference type="NCBI Taxonomy" id="506608"/>
    <lineage>
        <taxon>Eukaryota</taxon>
        <taxon>Metazoa</taxon>
        <taxon>Ecdysozoa</taxon>
        <taxon>Arthropoda</taxon>
        <taxon>Hexapoda</taxon>
        <taxon>Insecta</taxon>
        <taxon>Pterygota</taxon>
        <taxon>Neoptera</taxon>
        <taxon>Paraneoptera</taxon>
        <taxon>Hemiptera</taxon>
        <taxon>Sternorrhyncha</taxon>
        <taxon>Aphidomorpha</taxon>
        <taxon>Aphidoidea</taxon>
        <taxon>Aphididae</taxon>
        <taxon>Lachninae</taxon>
        <taxon>Cinara</taxon>
    </lineage>
</organism>
<proteinExistence type="predicted"/>
<dbReference type="AlphaFoldDB" id="A0A5E4M8X9"/>
<dbReference type="InterPro" id="IPR038717">
    <property type="entry name" value="Tc1-like_DDE_dom"/>
</dbReference>
<sequence>MSDENTLLPKKNPSGKIISSSQRQMIVNLYKAKLVQIPGATIRKYRQIISKELGIGEKTVSNTIAEYNNTKTVTSPSKKRIRISFRNVFDEFHRSTIRRHVHSFWFKRQLPTVDKLYRVVSNDNTLPSISRTDLFKLLKSMNFDYTERNQNNALIEKGDIVLWRRNYLEDLKSYREEGRHIYYLDETWINAGECTNNTCVDQTFKSSRDAFLQDITTGTENQSGKRLIALHIGSEDGFVPDGLLCFESKKNDFDDEMNENIFYEWMESILPRLKENCVIVMDNASYHSVKVEKIPTSTTPKNDIIKWVEGKGEVLDQPMVIPELLEIVKRIKPLYDKYIIDELAKEYGRTILRLPPYHCELNPIEQAWSSVKNYVEQNNTTYKLADVKVLLEEGINLVNSEMWTNFIKLTKKEERKCWKVDFIIDDVLEMLTAETTQTTFNIKEEPSSDTI</sequence>
<name>A0A5E4M8X9_9HEMI</name>
<evidence type="ECO:0000313" key="3">
    <source>
        <dbReference type="Proteomes" id="UP000325440"/>
    </source>
</evidence>
<dbReference type="PANTHER" id="PTHR33939:SF1">
    <property type="entry name" value="DUF4371 DOMAIN-CONTAINING PROTEIN"/>
    <property type="match status" value="1"/>
</dbReference>
<dbReference type="InterPro" id="IPR036388">
    <property type="entry name" value="WH-like_DNA-bd_sf"/>
</dbReference>
<dbReference type="Gene3D" id="1.10.10.10">
    <property type="entry name" value="Winged helix-like DNA-binding domain superfamily/Winged helix DNA-binding domain"/>
    <property type="match status" value="1"/>
</dbReference>
<feature type="domain" description="Tc1-like transposase DDE" evidence="1">
    <location>
        <begin position="253"/>
        <end position="380"/>
    </location>
</feature>
<evidence type="ECO:0000259" key="1">
    <source>
        <dbReference type="Pfam" id="PF13358"/>
    </source>
</evidence>
<dbReference type="GO" id="GO:0003677">
    <property type="term" value="F:DNA binding"/>
    <property type="evidence" value="ECO:0007669"/>
    <property type="project" value="UniProtKB-KW"/>
</dbReference>
<keyword evidence="3" id="KW-1185">Reference proteome</keyword>